<gene>
    <name evidence="9" type="ORF">ACFQH5_19735</name>
</gene>
<evidence type="ECO:0000313" key="9">
    <source>
        <dbReference type="EMBL" id="MFC7091779.1"/>
    </source>
</evidence>
<evidence type="ECO:0000256" key="7">
    <source>
        <dbReference type="ARBA" id="ARBA00037355"/>
    </source>
</evidence>
<protein>
    <submittedName>
        <fullName evidence="9">Vancomycin high temperature exclusion protein</fullName>
    </submittedName>
</protein>
<reference evidence="10" key="1">
    <citation type="journal article" date="2019" name="Int. J. Syst. Evol. Microbiol.">
        <title>The Global Catalogue of Microorganisms (GCM) 10K type strain sequencing project: providing services to taxonomists for standard genome sequencing and annotation.</title>
        <authorList>
            <consortium name="The Broad Institute Genomics Platform"/>
            <consortium name="The Broad Institute Genome Sequencing Center for Infectious Disease"/>
            <person name="Wu L."/>
            <person name="Ma J."/>
        </authorList>
    </citation>
    <scope>NUCLEOTIDE SEQUENCE [LARGE SCALE GENOMIC DNA]</scope>
    <source>
        <strain evidence="10">CGMCC 1.13666</strain>
    </source>
</reference>
<dbReference type="EMBL" id="JBHSZP010000043">
    <property type="protein sequence ID" value="MFC7091779.1"/>
    <property type="molecule type" value="Genomic_DNA"/>
</dbReference>
<dbReference type="CDD" id="cd06259">
    <property type="entry name" value="YdcF-like"/>
    <property type="match status" value="1"/>
</dbReference>
<evidence type="ECO:0000259" key="8">
    <source>
        <dbReference type="Pfam" id="PF02698"/>
    </source>
</evidence>
<proteinExistence type="predicted"/>
<feature type="domain" description="DUF218" evidence="8">
    <location>
        <begin position="56"/>
        <end position="193"/>
    </location>
</feature>
<evidence type="ECO:0000256" key="2">
    <source>
        <dbReference type="ARBA" id="ARBA00022475"/>
    </source>
</evidence>
<evidence type="ECO:0000256" key="4">
    <source>
        <dbReference type="ARBA" id="ARBA00022692"/>
    </source>
</evidence>
<keyword evidence="5" id="KW-1133">Transmembrane helix</keyword>
<keyword evidence="2" id="KW-1003">Cell membrane</keyword>
<dbReference type="Pfam" id="PF02698">
    <property type="entry name" value="DUF218"/>
    <property type="match status" value="1"/>
</dbReference>
<evidence type="ECO:0000256" key="3">
    <source>
        <dbReference type="ARBA" id="ARBA00022519"/>
    </source>
</evidence>
<evidence type="ECO:0000256" key="1">
    <source>
        <dbReference type="ARBA" id="ARBA00004377"/>
    </source>
</evidence>
<accession>A0ABW2F6V4</accession>
<evidence type="ECO:0000313" key="10">
    <source>
        <dbReference type="Proteomes" id="UP001596411"/>
    </source>
</evidence>
<comment type="function">
    <text evidence="7">Participates in the barrier function of the cell envelope.</text>
</comment>
<evidence type="ECO:0000256" key="6">
    <source>
        <dbReference type="ARBA" id="ARBA00023136"/>
    </source>
</evidence>
<dbReference type="RefSeq" id="WP_346061234.1">
    <property type="nucleotide sequence ID" value="NZ_BAAADR010000003.1"/>
</dbReference>
<comment type="caution">
    <text evidence="9">The sequence shown here is derived from an EMBL/GenBank/DDBJ whole genome shotgun (WGS) entry which is preliminary data.</text>
</comment>
<dbReference type="Proteomes" id="UP001596411">
    <property type="component" value="Unassembled WGS sequence"/>
</dbReference>
<keyword evidence="3" id="KW-0997">Cell inner membrane</keyword>
<comment type="subcellular location">
    <subcellularLocation>
        <location evidence="1">Cell inner membrane</location>
        <topology evidence="1">Single-pass membrane protein</topology>
    </subcellularLocation>
</comment>
<keyword evidence="10" id="KW-1185">Reference proteome</keyword>
<keyword evidence="4" id="KW-0812">Transmembrane</keyword>
<dbReference type="InterPro" id="IPR003848">
    <property type="entry name" value="DUF218"/>
</dbReference>
<name>A0ABW2F6V4_9GAMM</name>
<dbReference type="PANTHER" id="PTHR30336">
    <property type="entry name" value="INNER MEMBRANE PROTEIN, PROBABLE PERMEASE"/>
    <property type="match status" value="1"/>
</dbReference>
<sequence length="235" mass="26082">MRRWAITLLRSSLIALAGGSLLAFLLFLGANAWMLGRTQARIEHQLPLCAAAPVGIVFGTTHWARGGGRNPHFEARMSAAARLVRLQRVEHLLLSGDNRTRFYNEPQAMWQDLNARHVPSEVMTMDFAGFSTYDTLVRARDVFGVERAVLVTQAWHLPRALFIADALGLEVQGCATPAEPVAGLWRLQLREWLARARTLGDLYVWGREPYFLGPLEPLPVTPQGEESTEGEGAAL</sequence>
<dbReference type="InterPro" id="IPR051599">
    <property type="entry name" value="Cell_Envelope_Assoc"/>
</dbReference>
<evidence type="ECO:0000256" key="5">
    <source>
        <dbReference type="ARBA" id="ARBA00022989"/>
    </source>
</evidence>
<keyword evidence="6" id="KW-0472">Membrane</keyword>
<organism evidence="9 10">
    <name type="scientific">Halomonas salifodinae</name>
    <dbReference type="NCBI Taxonomy" id="438745"/>
    <lineage>
        <taxon>Bacteria</taxon>
        <taxon>Pseudomonadati</taxon>
        <taxon>Pseudomonadota</taxon>
        <taxon>Gammaproteobacteria</taxon>
        <taxon>Oceanospirillales</taxon>
        <taxon>Halomonadaceae</taxon>
        <taxon>Halomonas</taxon>
    </lineage>
</organism>
<dbReference type="PANTHER" id="PTHR30336:SF0">
    <property type="entry name" value="PROTEIN SANA"/>
    <property type="match status" value="1"/>
</dbReference>